<dbReference type="PANTHER" id="PTHR28629">
    <property type="entry name" value="TRIOKINASE/FMN CYCLASE"/>
    <property type="match status" value="1"/>
</dbReference>
<dbReference type="GO" id="GO:0005524">
    <property type="term" value="F:ATP binding"/>
    <property type="evidence" value="ECO:0007669"/>
    <property type="project" value="UniProtKB-KW"/>
</dbReference>
<dbReference type="UniPathway" id="UPA00617">
    <property type="reaction ID" value="UER00669"/>
</dbReference>
<protein>
    <recommendedName>
        <fullName evidence="17">Dihydroxyacetone kinase</fullName>
    </recommendedName>
</protein>
<evidence type="ECO:0000256" key="5">
    <source>
        <dbReference type="ARBA" id="ARBA00022741"/>
    </source>
</evidence>
<organism evidence="15 16">
    <name type="scientific">Bionectria ochroleuca</name>
    <name type="common">Gliocladium roseum</name>
    <dbReference type="NCBI Taxonomy" id="29856"/>
    <lineage>
        <taxon>Eukaryota</taxon>
        <taxon>Fungi</taxon>
        <taxon>Dikarya</taxon>
        <taxon>Ascomycota</taxon>
        <taxon>Pezizomycotina</taxon>
        <taxon>Sordariomycetes</taxon>
        <taxon>Hypocreomycetidae</taxon>
        <taxon>Hypocreales</taxon>
        <taxon>Bionectriaceae</taxon>
        <taxon>Clonostachys</taxon>
    </lineage>
</organism>
<comment type="catalytic activity">
    <reaction evidence="10">
        <text>dihydroxyacetone + ATP = dihydroxyacetone phosphate + ADP + H(+)</text>
        <dbReference type="Rhea" id="RHEA:15773"/>
        <dbReference type="ChEBI" id="CHEBI:15378"/>
        <dbReference type="ChEBI" id="CHEBI:16016"/>
        <dbReference type="ChEBI" id="CHEBI:30616"/>
        <dbReference type="ChEBI" id="CHEBI:57642"/>
        <dbReference type="ChEBI" id="CHEBI:456216"/>
        <dbReference type="EC" id="2.7.1.29"/>
    </reaction>
</comment>
<evidence type="ECO:0000256" key="7">
    <source>
        <dbReference type="ARBA" id="ARBA00022798"/>
    </source>
</evidence>
<comment type="catalytic activity">
    <reaction evidence="9">
        <text>D-glyceraldehyde + ATP = D-glyceraldehyde 3-phosphate + ADP + H(+)</text>
        <dbReference type="Rhea" id="RHEA:13941"/>
        <dbReference type="ChEBI" id="CHEBI:15378"/>
        <dbReference type="ChEBI" id="CHEBI:17378"/>
        <dbReference type="ChEBI" id="CHEBI:30616"/>
        <dbReference type="ChEBI" id="CHEBI:59776"/>
        <dbReference type="ChEBI" id="CHEBI:456216"/>
        <dbReference type="EC" id="2.7.1.28"/>
    </reaction>
</comment>
<evidence type="ECO:0000256" key="3">
    <source>
        <dbReference type="ARBA" id="ARBA00008757"/>
    </source>
</evidence>
<keyword evidence="6" id="KW-0418">Kinase</keyword>
<comment type="function">
    <text evidence="1">Catalyzes both the phosphorylation of dihydroxyacetone and of glyceraldehyde.</text>
</comment>
<evidence type="ECO:0000256" key="6">
    <source>
        <dbReference type="ARBA" id="ARBA00022777"/>
    </source>
</evidence>
<sequence>MPGKSFINDITNPVERALRSQLLRDSSLAIIPSEKVLYRRAASRTDKVVLLSGGGSGHEPAHAGYLGEGMLDVVVAGEIFASPSSSQILRGITAAQSTKGTLLIVKNYTGDKLNFGLAAEKAKANGQSVEMVVVGDDVSVEGSSLVGQRGLAGTAFVHKVAGALATKGASLKEVAAVAQKAASQMATVAASLDRCTVPGRSAPGLAADELEFGMGIHNEPGVRRSKIESLDSTVQSALDMLFTRKANMWQPKSGQKVALMLNNLGGLSVLELSVIFEEVAKQVATRGLEVVRSVVGSFVTSLDGPGFSISVLAVDDELLELLDAPTGASAWPRSIEYWTPSQEAQITSKIPSSEGRKAGLEVSTTVLKGLIASITKTVTEDEPKITEYDTLAGDGDCGQTLLNGVNGLVREFDGDQQSTIDIGDLFRRIASTAEKSMGGTSGAIYAIFLNAVANSLVASSASHNEVAPLLRASLQLGLRELCRYTPARIGHRTLMDALIPFVEAFAQDGDFSKAVEEAKKGAEGTRRMEAALGRASYVGKERFEEEGGIPDPGALGILPVSIRERIYRHAGLIAGHRLIYGDPLEDDDTLLLMRICHQIRNEVEALISKHNAWAFTISIEETLLSLRGWTPEACARLHDVHVDVRTSQYSPVTWSLIRAWQGAAKHLLQHAKPGQLRLHVICHVGDDVARARAVVKPFEQFPGRLKELELCLANYALPDLLKLARETVALAQAPDEEEAHRANHPFPFFSLPQEIRHHIFQYTGLVLPHRNVLWLPDGYGFRRQYIWCECDGTVCRERDLHHNQKFYQCDVEDDFCARRSSSFSTSCKHEAALSLLLASRALYQEAIAFFYASNRITIAARDHPEHAISMWDPTRSPPPREDDWNVPNWEREESDSAEQITHDPTRLFIKHIGTAVLRHLRNIEIVLPMTTMNSSLDDKLSIYTEWLEAVDLLAEHCNVAALTISIHVFTMRRYFRRPLSITEDIRQTQSLRMINPLKRLSGLGRLFVLLEWPHHWSSLSPRLDIESSGMPKKPSPGCGIGEHFIPSSEPILMQEETQLERQIMGEQYDSFAVGKRELLPSPLLRRDWNSSMG</sequence>
<evidence type="ECO:0008006" key="17">
    <source>
        <dbReference type="Google" id="ProtNLM"/>
    </source>
</evidence>
<dbReference type="FunFam" id="3.40.50.10440:FF:000001">
    <property type="entry name" value="Dihydroxyacetone kinase, DhaK subunit"/>
    <property type="match status" value="1"/>
</dbReference>
<feature type="binding site" evidence="12">
    <location>
        <begin position="55"/>
        <end position="58"/>
    </location>
    <ligand>
        <name>substrate</name>
    </ligand>
</feature>
<evidence type="ECO:0000256" key="9">
    <source>
        <dbReference type="ARBA" id="ARBA00047974"/>
    </source>
</evidence>
<dbReference type="Proteomes" id="UP000616885">
    <property type="component" value="Unassembled WGS sequence"/>
</dbReference>
<proteinExistence type="inferred from homology"/>
<evidence type="ECO:0000256" key="10">
    <source>
        <dbReference type="ARBA" id="ARBA00048898"/>
    </source>
</evidence>
<reference evidence="15" key="1">
    <citation type="submission" date="2020-10" db="EMBL/GenBank/DDBJ databases">
        <title>High-Quality Genome Resource of Clonostachys rosea strain S41 by Oxford Nanopore Long-Read Sequencing.</title>
        <authorList>
            <person name="Wang H."/>
        </authorList>
    </citation>
    <scope>NUCLEOTIDE SEQUENCE</scope>
    <source>
        <strain evidence="15">S41</strain>
    </source>
</reference>
<dbReference type="PANTHER" id="PTHR28629:SF4">
    <property type="entry name" value="TRIOKINASE_FMN CYCLASE"/>
    <property type="match status" value="1"/>
</dbReference>
<dbReference type="InterPro" id="IPR004006">
    <property type="entry name" value="DhaK_dom"/>
</dbReference>
<dbReference type="Pfam" id="PF02733">
    <property type="entry name" value="Dak1"/>
    <property type="match status" value="1"/>
</dbReference>
<feature type="domain" description="DhaL" evidence="13">
    <location>
        <begin position="365"/>
        <end position="566"/>
    </location>
</feature>
<feature type="binding site" evidence="12">
    <location>
        <position position="111"/>
    </location>
    <ligand>
        <name>substrate</name>
    </ligand>
</feature>
<dbReference type="AlphaFoldDB" id="A0A8H7TTU9"/>
<dbReference type="GO" id="GO:0050354">
    <property type="term" value="F:triokinase activity"/>
    <property type="evidence" value="ECO:0007669"/>
    <property type="project" value="UniProtKB-EC"/>
</dbReference>
<dbReference type="InterPro" id="IPR050861">
    <property type="entry name" value="Dihydroxyacetone_Kinase"/>
</dbReference>
<dbReference type="InterPro" id="IPR004007">
    <property type="entry name" value="DhaL_dom"/>
</dbReference>
<evidence type="ECO:0000256" key="2">
    <source>
        <dbReference type="ARBA" id="ARBA00004778"/>
    </source>
</evidence>
<keyword evidence="7" id="KW-0319">Glycerol metabolism</keyword>
<dbReference type="SMART" id="SM01120">
    <property type="entry name" value="Dak2"/>
    <property type="match status" value="1"/>
</dbReference>
<keyword evidence="5" id="KW-0547">Nucleotide-binding</keyword>
<gene>
    <name evidence="15" type="ORF">IM811_007947</name>
</gene>
<keyword evidence="4" id="KW-0808">Transferase</keyword>
<dbReference type="Pfam" id="PF02734">
    <property type="entry name" value="Dak2"/>
    <property type="match status" value="1"/>
</dbReference>
<feature type="domain" description="DhaK" evidence="14">
    <location>
        <begin position="9"/>
        <end position="331"/>
    </location>
</feature>
<evidence type="ECO:0000256" key="8">
    <source>
        <dbReference type="ARBA" id="ARBA00022840"/>
    </source>
</evidence>
<name>A0A8H7TTU9_BIOOC</name>
<dbReference type="SUPFAM" id="SSF82549">
    <property type="entry name" value="DAK1/DegV-like"/>
    <property type="match status" value="1"/>
</dbReference>
<dbReference type="PROSITE" id="PS51480">
    <property type="entry name" value="DHAL"/>
    <property type="match status" value="1"/>
</dbReference>
<dbReference type="GO" id="GO:0004371">
    <property type="term" value="F:glycerone kinase activity"/>
    <property type="evidence" value="ECO:0007669"/>
    <property type="project" value="UniProtKB-EC"/>
</dbReference>
<evidence type="ECO:0000259" key="14">
    <source>
        <dbReference type="PROSITE" id="PS51481"/>
    </source>
</evidence>
<evidence type="ECO:0000313" key="15">
    <source>
        <dbReference type="EMBL" id="KAF9757003.1"/>
    </source>
</evidence>
<comment type="caution">
    <text evidence="15">The sequence shown here is derived from an EMBL/GenBank/DDBJ whole genome shotgun (WGS) entry which is preliminary data.</text>
</comment>
<feature type="binding site" evidence="12">
    <location>
        <position position="106"/>
    </location>
    <ligand>
        <name>substrate</name>
    </ligand>
</feature>
<comment type="pathway">
    <text evidence="2">Polyol metabolism; glycerol fermentation; glycerone phosphate from glycerol (oxidative route): step 2/2.</text>
</comment>
<keyword evidence="8" id="KW-0067">ATP-binding</keyword>
<dbReference type="InterPro" id="IPR036117">
    <property type="entry name" value="DhaL_dom_sf"/>
</dbReference>
<dbReference type="SUPFAM" id="SSF101473">
    <property type="entry name" value="DhaL-like"/>
    <property type="match status" value="1"/>
</dbReference>
<dbReference type="FunFam" id="1.25.40.340:FF:000001">
    <property type="entry name" value="Dihydroxyacetone kinase 1"/>
    <property type="match status" value="1"/>
</dbReference>
<evidence type="ECO:0000256" key="11">
    <source>
        <dbReference type="PIRSR" id="PIRSR612734-1"/>
    </source>
</evidence>
<evidence type="ECO:0000259" key="13">
    <source>
        <dbReference type="PROSITE" id="PS51480"/>
    </source>
</evidence>
<dbReference type="Gene3D" id="3.40.50.10440">
    <property type="entry name" value="Dihydroxyacetone kinase, domain 1"/>
    <property type="match status" value="1"/>
</dbReference>
<dbReference type="NCBIfam" id="TIGR02361">
    <property type="entry name" value="dak_ATP"/>
    <property type="match status" value="1"/>
</dbReference>
<dbReference type="Gene3D" id="1.25.40.340">
    <property type="match status" value="1"/>
</dbReference>
<comment type="similarity">
    <text evidence="3">Belongs to the dihydroxyacetone kinase (DAK) family.</text>
</comment>
<dbReference type="GO" id="GO:0005829">
    <property type="term" value="C:cytosol"/>
    <property type="evidence" value="ECO:0007669"/>
    <property type="project" value="TreeGrafter"/>
</dbReference>
<dbReference type="Gene3D" id="3.30.1180.20">
    <property type="entry name" value="Dihydroxyacetone kinase, domain 2"/>
    <property type="match status" value="1"/>
</dbReference>
<evidence type="ECO:0000256" key="12">
    <source>
        <dbReference type="PIRSR" id="PIRSR612734-2"/>
    </source>
</evidence>
<evidence type="ECO:0000256" key="1">
    <source>
        <dbReference type="ARBA" id="ARBA00003264"/>
    </source>
</evidence>
<dbReference type="FunFam" id="3.30.1180.20:FF:000001">
    <property type="entry name" value="Dihydroxyacetone kinase 1"/>
    <property type="match status" value="1"/>
</dbReference>
<dbReference type="GO" id="GO:0019588">
    <property type="term" value="P:anaerobic glycerol catabolic process"/>
    <property type="evidence" value="ECO:0007669"/>
    <property type="project" value="UniProtKB-UniPathway"/>
</dbReference>
<dbReference type="PROSITE" id="PS51481">
    <property type="entry name" value="DHAK"/>
    <property type="match status" value="1"/>
</dbReference>
<accession>A0A8H7TTU9</accession>
<evidence type="ECO:0000313" key="16">
    <source>
        <dbReference type="Proteomes" id="UP000616885"/>
    </source>
</evidence>
<dbReference type="InterPro" id="IPR012734">
    <property type="entry name" value="DhaK_ATP"/>
</dbReference>
<evidence type="ECO:0000256" key="4">
    <source>
        <dbReference type="ARBA" id="ARBA00022679"/>
    </source>
</evidence>
<feature type="active site" description="Tele-hemiaminal-histidine intermediate" evidence="11">
    <location>
        <position position="217"/>
    </location>
</feature>
<dbReference type="EMBL" id="JADCTT010000002">
    <property type="protein sequence ID" value="KAF9757003.1"/>
    <property type="molecule type" value="Genomic_DNA"/>
</dbReference>